<evidence type="ECO:0000256" key="6">
    <source>
        <dbReference type="ARBA" id="ARBA00023315"/>
    </source>
</evidence>
<dbReference type="AlphaFoldDB" id="A0A2D3WCX3"/>
<dbReference type="PANTHER" id="PTHR30606:SF10">
    <property type="entry name" value="PHOSPHATIDYLINOSITOL MANNOSIDE ACYLTRANSFERASE"/>
    <property type="match status" value="1"/>
</dbReference>
<evidence type="ECO:0000256" key="4">
    <source>
        <dbReference type="ARBA" id="ARBA00022679"/>
    </source>
</evidence>
<dbReference type="EMBL" id="DLUI01000037">
    <property type="protein sequence ID" value="DAB39162.1"/>
    <property type="molecule type" value="Genomic_DNA"/>
</dbReference>
<feature type="non-terminal residue" evidence="7">
    <location>
        <position position="1"/>
    </location>
</feature>
<dbReference type="GO" id="GO:0005886">
    <property type="term" value="C:plasma membrane"/>
    <property type="evidence" value="ECO:0007669"/>
    <property type="project" value="UniProtKB-SubCell"/>
</dbReference>
<sequence length="95" mass="10871">ADFFGYPAYHSSTAAQLSGKFNVPIVGVYITSEDEKNYTVAFEDPIDVEGVNEEAIVAATEKQIDALERLIRAHPKLWFWCHKRWKGEYKEIYSA</sequence>
<keyword evidence="3" id="KW-0997">Cell inner membrane</keyword>
<comment type="caution">
    <text evidence="7">The sequence shown here is derived from an EMBL/GenBank/DDBJ whole genome shotgun (WGS) entry which is preliminary data.</text>
</comment>
<evidence type="ECO:0000256" key="3">
    <source>
        <dbReference type="ARBA" id="ARBA00022519"/>
    </source>
</evidence>
<comment type="subcellular location">
    <subcellularLocation>
        <location evidence="1">Cell inner membrane</location>
    </subcellularLocation>
</comment>
<evidence type="ECO:0000256" key="1">
    <source>
        <dbReference type="ARBA" id="ARBA00004533"/>
    </source>
</evidence>
<proteinExistence type="predicted"/>
<evidence type="ECO:0000256" key="5">
    <source>
        <dbReference type="ARBA" id="ARBA00023136"/>
    </source>
</evidence>
<keyword evidence="4 7" id="KW-0808">Transferase</keyword>
<reference evidence="7 8" key="1">
    <citation type="journal article" date="2017" name="Front. Microbiol.">
        <title>Comparative Genomic Analysis of the Class Epsilonproteobacteria and Proposed Reclassification to Epsilonbacteraeota (phyl. nov.).</title>
        <authorList>
            <person name="Waite D.W."/>
            <person name="Vanwonterghem I."/>
            <person name="Rinke C."/>
            <person name="Parks D.H."/>
            <person name="Zhang Y."/>
            <person name="Takai K."/>
            <person name="Sievert S.M."/>
            <person name="Simon J."/>
            <person name="Campbell B.J."/>
            <person name="Hanson T.E."/>
            <person name="Woyke T."/>
            <person name="Klotz M.G."/>
            <person name="Hugenholtz P."/>
        </authorList>
    </citation>
    <scope>NUCLEOTIDE SEQUENCE [LARGE SCALE GENOMIC DNA]</scope>
    <source>
        <strain evidence="7">UBA12443</strain>
    </source>
</reference>
<keyword evidence="5" id="KW-0472">Membrane</keyword>
<dbReference type="Proteomes" id="UP000228859">
    <property type="component" value="Unassembled WGS sequence"/>
</dbReference>
<evidence type="ECO:0000256" key="2">
    <source>
        <dbReference type="ARBA" id="ARBA00022475"/>
    </source>
</evidence>
<dbReference type="PANTHER" id="PTHR30606">
    <property type="entry name" value="LIPID A BIOSYNTHESIS LAUROYL ACYLTRANSFERASE"/>
    <property type="match status" value="1"/>
</dbReference>
<accession>A0A2D3WCX3</accession>
<dbReference type="GO" id="GO:0009247">
    <property type="term" value="P:glycolipid biosynthetic process"/>
    <property type="evidence" value="ECO:0007669"/>
    <property type="project" value="UniProtKB-ARBA"/>
</dbReference>
<dbReference type="InterPro" id="IPR004960">
    <property type="entry name" value="LipA_acyltrans"/>
</dbReference>
<protein>
    <submittedName>
        <fullName evidence="7">Lipid A biosynthesis acyltransferase</fullName>
    </submittedName>
</protein>
<evidence type="ECO:0000313" key="8">
    <source>
        <dbReference type="Proteomes" id="UP000228859"/>
    </source>
</evidence>
<keyword evidence="2" id="KW-1003">Cell membrane</keyword>
<dbReference type="Pfam" id="PF03279">
    <property type="entry name" value="Lip_A_acyltrans"/>
    <property type="match status" value="1"/>
</dbReference>
<dbReference type="GO" id="GO:0016746">
    <property type="term" value="F:acyltransferase activity"/>
    <property type="evidence" value="ECO:0007669"/>
    <property type="project" value="UniProtKB-KW"/>
</dbReference>
<name>A0A2D3WCX3_9BACT</name>
<evidence type="ECO:0000313" key="7">
    <source>
        <dbReference type="EMBL" id="DAB39162.1"/>
    </source>
</evidence>
<organism evidence="7 8">
    <name type="scientific">Sulfuricurvum kujiense</name>
    <dbReference type="NCBI Taxonomy" id="148813"/>
    <lineage>
        <taxon>Bacteria</taxon>
        <taxon>Pseudomonadati</taxon>
        <taxon>Campylobacterota</taxon>
        <taxon>Epsilonproteobacteria</taxon>
        <taxon>Campylobacterales</taxon>
        <taxon>Sulfurimonadaceae</taxon>
        <taxon>Sulfuricurvum</taxon>
    </lineage>
</organism>
<gene>
    <name evidence="7" type="ORF">CFH83_02180</name>
</gene>
<keyword evidence="6 7" id="KW-0012">Acyltransferase</keyword>
<dbReference type="CDD" id="cd07984">
    <property type="entry name" value="LPLAT_LABLAT-like"/>
    <property type="match status" value="1"/>
</dbReference>